<name>A0A5B7K6Q6_PORTR</name>
<evidence type="ECO:0000313" key="2">
    <source>
        <dbReference type="EMBL" id="MPD04243.1"/>
    </source>
</evidence>
<organism evidence="2 3">
    <name type="scientific">Portunus trituberculatus</name>
    <name type="common">Swimming crab</name>
    <name type="synonym">Neptunus trituberculatus</name>
    <dbReference type="NCBI Taxonomy" id="210409"/>
    <lineage>
        <taxon>Eukaryota</taxon>
        <taxon>Metazoa</taxon>
        <taxon>Ecdysozoa</taxon>
        <taxon>Arthropoda</taxon>
        <taxon>Crustacea</taxon>
        <taxon>Multicrustacea</taxon>
        <taxon>Malacostraca</taxon>
        <taxon>Eumalacostraca</taxon>
        <taxon>Eucarida</taxon>
        <taxon>Decapoda</taxon>
        <taxon>Pleocyemata</taxon>
        <taxon>Brachyura</taxon>
        <taxon>Eubrachyura</taxon>
        <taxon>Portunoidea</taxon>
        <taxon>Portunidae</taxon>
        <taxon>Portuninae</taxon>
        <taxon>Portunus</taxon>
    </lineage>
</organism>
<sequence>MNVHLLYGTTSTRGLKGNQPPNWK</sequence>
<keyword evidence="3" id="KW-1185">Reference proteome</keyword>
<dbReference type="EMBL" id="VSRR010140088">
    <property type="protein sequence ID" value="MPD04243.1"/>
    <property type="molecule type" value="Genomic_DNA"/>
</dbReference>
<proteinExistence type="predicted"/>
<evidence type="ECO:0000313" key="3">
    <source>
        <dbReference type="Proteomes" id="UP000324222"/>
    </source>
</evidence>
<reference evidence="2 3" key="1">
    <citation type="submission" date="2019-05" db="EMBL/GenBank/DDBJ databases">
        <title>Another draft genome of Portunus trituberculatus and its Hox gene families provides insights of decapod evolution.</title>
        <authorList>
            <person name="Jeong J.-H."/>
            <person name="Song I."/>
            <person name="Kim S."/>
            <person name="Choi T."/>
            <person name="Kim D."/>
            <person name="Ryu S."/>
            <person name="Kim W."/>
        </authorList>
    </citation>
    <scope>NUCLEOTIDE SEQUENCE [LARGE SCALE GENOMIC DNA]</scope>
    <source>
        <tissue evidence="2">Muscle</tissue>
    </source>
</reference>
<feature type="region of interest" description="Disordered" evidence="1">
    <location>
        <begin position="1"/>
        <end position="24"/>
    </location>
</feature>
<evidence type="ECO:0000256" key="1">
    <source>
        <dbReference type="SAM" id="MobiDB-lite"/>
    </source>
</evidence>
<feature type="compositionally biased region" description="Polar residues" evidence="1">
    <location>
        <begin position="8"/>
        <end position="24"/>
    </location>
</feature>
<dbReference type="AlphaFoldDB" id="A0A5B7K6Q6"/>
<comment type="caution">
    <text evidence="2">The sequence shown here is derived from an EMBL/GenBank/DDBJ whole genome shotgun (WGS) entry which is preliminary data.</text>
</comment>
<accession>A0A5B7K6Q6</accession>
<protein>
    <submittedName>
        <fullName evidence="2">Uncharacterized protein</fullName>
    </submittedName>
</protein>
<gene>
    <name evidence="2" type="ORF">E2C01_099920</name>
</gene>
<dbReference type="Proteomes" id="UP000324222">
    <property type="component" value="Unassembled WGS sequence"/>
</dbReference>